<dbReference type="InterPro" id="IPR042201">
    <property type="entry name" value="FH2_Formin_sf"/>
</dbReference>
<keyword evidence="6" id="KW-1185">Reference proteome</keyword>
<dbReference type="PANTHER" id="PTHR46345">
    <property type="entry name" value="INVERTED FORMIN-2"/>
    <property type="match status" value="1"/>
</dbReference>
<evidence type="ECO:0000259" key="4">
    <source>
        <dbReference type="PROSITE" id="PS51444"/>
    </source>
</evidence>
<reference evidence="5" key="3">
    <citation type="submission" date="2025-09" db="UniProtKB">
        <authorList>
            <consortium name="Ensembl"/>
        </authorList>
    </citation>
    <scope>IDENTIFICATION</scope>
</reference>
<dbReference type="SMART" id="SM00498">
    <property type="entry name" value="FH2"/>
    <property type="match status" value="1"/>
</dbReference>
<protein>
    <recommendedName>
        <fullName evidence="7">Inverted formin, FH2 and WH2 domain containing</fullName>
    </recommendedName>
</protein>
<dbReference type="PROSITE" id="PS51232">
    <property type="entry name" value="GBD_FH3"/>
    <property type="match status" value="1"/>
</dbReference>
<feature type="region of interest" description="Disordered" evidence="2">
    <location>
        <begin position="916"/>
        <end position="944"/>
    </location>
</feature>
<accession>A0AAQ6ITH6</accession>
<evidence type="ECO:0000313" key="5">
    <source>
        <dbReference type="Ensembl" id="ENSATEP00000077437.1"/>
    </source>
</evidence>
<dbReference type="Pfam" id="PF02181">
    <property type="entry name" value="FH2"/>
    <property type="match status" value="1"/>
</dbReference>
<dbReference type="InterPro" id="IPR010472">
    <property type="entry name" value="FH3_dom"/>
</dbReference>
<dbReference type="Proteomes" id="UP000265040">
    <property type="component" value="Chromosome 24"/>
</dbReference>
<name>A0AAQ6ITH6_ANATE</name>
<feature type="compositionally biased region" description="Polar residues" evidence="2">
    <location>
        <begin position="1043"/>
        <end position="1055"/>
    </location>
</feature>
<sequence length="1140" mass="124373">MAAKTKWGAVKERMTAAPTHDPDASLEANLENADPELCIRLLQIPTVVNYSGLRRRLEASDQSWMVQFLELRGLDLLMELLERLSGRGCARIADALLQLTCVACVRAVMNSSAGLHFILDNEGYVRTLAQALDTSNVMVKMQVFELLAALTLFDPQGHHLALDALDHYKSLKKQKYRFSVIMNELHATDNVPYMVTLMSMVNVVVLGQGDLRKRVRLRQEFIGLQLLDLLPTLRETGDKDLNIQCDVCEDSLTEDEEEMERLYGGIDMSSHQQVFTSLFTKVSSSPSSAQLLSILQALLLVNPDRAEVWLALEMLADRATLLAQDPEIDSAEELLVRLLPQKSLLANQRVQTIDRAVQTWLPDSASGQSEMLIKDPSPTSDLAASSPSPPDVTATTPPPPPLPGVGVAPPPPPPPLPGVGVAPPPPPPPLPGMGVPPPPPLPGMGVPPPPPPAPLPGMGVPPPPPPPLLPGMGIPPPPPLPGMGAPPPPPPLPGMGIPPPPPPLPGMGIPPPPPLPGMGVPPPPPPPGDIIMAQTIQGLGGCYYSTPTPIRPAPCPTLRMKKLNWQKLPSRAATAQQSLWSSTSSDSVEPDYCSIEQLFSLPPTETKTRTQNKTETKEVSFIDAKKSLNLNIFLKQFKCSHGDFVSLIQRGDRSRFDVEVLKQLIKLLPEKHEIENLKSHQADRDKLASVDQFYLLLLDVPSYSLRIECMLLCEESSCVLESLKPKAELLDRACQSVRESTRLPSFCKLILSVGNFLNYGTHTGNADGFKISTLLKLTETKANKSRITLLHHILEEVEENHPDLLNLPHDLEICEKAAGANVDSIQSEANSLIKQLKTSESKVLSSSDDVRDQYLSAIQESLQACEQLQQLLSLVEDRRTDLAVYLCEDSSSFSLDELFSTIKTFRGLFLRALKENESRREQEKRRKQQEEEKKQRGDTKIIRKDVSNQDGGCIIDNLLAEIRKGYNLKATRPRAERGSRVWDRPKVTEKPDSSETVHVPSPEPGKTRPGAGQAESDSGPTETENPPGPAASASAAYTEEEQSQTTRVWDSTADSGTHPETEDQSPAGQEGEAVPETPEVLGENADVNIVNGNEETSTTEHSNVPDPGPNKSPKKSRTSSPGADPVQSKHTKSKRGCVSH</sequence>
<feature type="compositionally biased region" description="Low complexity" evidence="2">
    <location>
        <begin position="375"/>
        <end position="386"/>
    </location>
</feature>
<dbReference type="Pfam" id="PF06367">
    <property type="entry name" value="Drf_FH3"/>
    <property type="match status" value="1"/>
</dbReference>
<gene>
    <name evidence="5" type="primary">INF2</name>
</gene>
<feature type="coiled-coil region" evidence="1">
    <location>
        <begin position="822"/>
        <end position="878"/>
    </location>
</feature>
<dbReference type="Gene3D" id="1.10.238.150">
    <property type="entry name" value="Formin, FH3 diaphanous domain"/>
    <property type="match status" value="1"/>
</dbReference>
<dbReference type="Pfam" id="PF06371">
    <property type="entry name" value="Drf_GBD"/>
    <property type="match status" value="1"/>
</dbReference>
<dbReference type="GO" id="GO:0031267">
    <property type="term" value="F:small GTPase binding"/>
    <property type="evidence" value="ECO:0007669"/>
    <property type="project" value="InterPro"/>
</dbReference>
<dbReference type="SMART" id="SM01140">
    <property type="entry name" value="Drf_GBD"/>
    <property type="match status" value="1"/>
</dbReference>
<proteinExistence type="predicted"/>
<dbReference type="InterPro" id="IPR015425">
    <property type="entry name" value="FH2_Formin"/>
</dbReference>
<dbReference type="AlphaFoldDB" id="A0AAQ6ITH6"/>
<dbReference type="Gene3D" id="1.20.58.2220">
    <property type="entry name" value="Formin, FH2 domain"/>
    <property type="match status" value="1"/>
</dbReference>
<dbReference type="PANTHER" id="PTHR46345:SF5">
    <property type="entry name" value="INVERTED FORMIN-2"/>
    <property type="match status" value="1"/>
</dbReference>
<dbReference type="InterPro" id="IPR014768">
    <property type="entry name" value="GBD/FH3_dom"/>
</dbReference>
<feature type="compositionally biased region" description="Basic residues" evidence="2">
    <location>
        <begin position="1129"/>
        <end position="1140"/>
    </location>
</feature>
<reference evidence="5" key="2">
    <citation type="submission" date="2025-08" db="UniProtKB">
        <authorList>
            <consortium name="Ensembl"/>
        </authorList>
    </citation>
    <scope>IDENTIFICATION</scope>
</reference>
<dbReference type="GeneTree" id="ENSGT00940000155691"/>
<feature type="region of interest" description="Disordered" evidence="2">
    <location>
        <begin position="367"/>
        <end position="491"/>
    </location>
</feature>
<dbReference type="Ensembl" id="ENSATET00000075552.1">
    <property type="protein sequence ID" value="ENSATEP00000077437.1"/>
    <property type="gene ID" value="ENSATEG00000030463.1"/>
</dbReference>
<dbReference type="SUPFAM" id="SSF48371">
    <property type="entry name" value="ARM repeat"/>
    <property type="match status" value="1"/>
</dbReference>
<evidence type="ECO:0008006" key="7">
    <source>
        <dbReference type="Google" id="ProtNLM"/>
    </source>
</evidence>
<feature type="compositionally biased region" description="Polar residues" evidence="2">
    <location>
        <begin position="1090"/>
        <end position="1102"/>
    </location>
</feature>
<dbReference type="SMART" id="SM01139">
    <property type="entry name" value="Drf_FH3"/>
    <property type="match status" value="1"/>
</dbReference>
<dbReference type="GO" id="GO:0003779">
    <property type="term" value="F:actin binding"/>
    <property type="evidence" value="ECO:0007669"/>
    <property type="project" value="InterPro"/>
</dbReference>
<reference evidence="5 6" key="1">
    <citation type="submission" date="2021-04" db="EMBL/GenBank/DDBJ databases">
        <authorList>
            <consortium name="Wellcome Sanger Institute Data Sharing"/>
        </authorList>
    </citation>
    <scope>NUCLEOTIDE SEQUENCE [LARGE SCALE GENOMIC DNA]</scope>
</reference>
<evidence type="ECO:0000259" key="3">
    <source>
        <dbReference type="PROSITE" id="PS51232"/>
    </source>
</evidence>
<dbReference type="PROSITE" id="PS51444">
    <property type="entry name" value="FH2"/>
    <property type="match status" value="1"/>
</dbReference>
<dbReference type="Gene3D" id="1.25.10.10">
    <property type="entry name" value="Leucine-rich Repeat Variant"/>
    <property type="match status" value="1"/>
</dbReference>
<dbReference type="InterPro" id="IPR010473">
    <property type="entry name" value="GTPase-bd"/>
</dbReference>
<feature type="compositionally biased region" description="Basic and acidic residues" evidence="2">
    <location>
        <begin position="973"/>
        <end position="995"/>
    </location>
</feature>
<evidence type="ECO:0000256" key="2">
    <source>
        <dbReference type="SAM" id="MobiDB-lite"/>
    </source>
</evidence>
<dbReference type="SUPFAM" id="SSF101447">
    <property type="entry name" value="Formin homology 2 domain (FH2 domain)"/>
    <property type="match status" value="1"/>
</dbReference>
<feature type="domain" description="GBD/FH3" evidence="3">
    <location>
        <begin position="1"/>
        <end position="331"/>
    </location>
</feature>
<evidence type="ECO:0000256" key="1">
    <source>
        <dbReference type="SAM" id="Coils"/>
    </source>
</evidence>
<feature type="region of interest" description="Disordered" evidence="2">
    <location>
        <begin position="971"/>
        <end position="1140"/>
    </location>
</feature>
<organism evidence="5 6">
    <name type="scientific">Anabas testudineus</name>
    <name type="common">Climbing perch</name>
    <name type="synonym">Anthias testudineus</name>
    <dbReference type="NCBI Taxonomy" id="64144"/>
    <lineage>
        <taxon>Eukaryota</taxon>
        <taxon>Metazoa</taxon>
        <taxon>Chordata</taxon>
        <taxon>Craniata</taxon>
        <taxon>Vertebrata</taxon>
        <taxon>Euteleostomi</taxon>
        <taxon>Actinopterygii</taxon>
        <taxon>Neopterygii</taxon>
        <taxon>Teleostei</taxon>
        <taxon>Neoteleostei</taxon>
        <taxon>Acanthomorphata</taxon>
        <taxon>Anabantaria</taxon>
        <taxon>Anabantiformes</taxon>
        <taxon>Anabantoidei</taxon>
        <taxon>Anabantidae</taxon>
        <taxon>Anabas</taxon>
    </lineage>
</organism>
<feature type="compositionally biased region" description="Polar residues" evidence="2">
    <location>
        <begin position="1015"/>
        <end position="1024"/>
    </location>
</feature>
<feature type="region of interest" description="Disordered" evidence="2">
    <location>
        <begin position="1"/>
        <end position="23"/>
    </location>
</feature>
<feature type="compositionally biased region" description="Pro residues" evidence="2">
    <location>
        <begin position="396"/>
        <end position="491"/>
    </location>
</feature>
<dbReference type="InterPro" id="IPR011989">
    <property type="entry name" value="ARM-like"/>
</dbReference>
<dbReference type="GO" id="GO:0030036">
    <property type="term" value="P:actin cytoskeleton organization"/>
    <property type="evidence" value="ECO:0007669"/>
    <property type="project" value="InterPro"/>
</dbReference>
<keyword evidence="1" id="KW-0175">Coiled coil</keyword>
<feature type="domain" description="FH2" evidence="4">
    <location>
        <begin position="550"/>
        <end position="935"/>
    </location>
</feature>
<evidence type="ECO:0000313" key="6">
    <source>
        <dbReference type="Proteomes" id="UP000265040"/>
    </source>
</evidence>
<dbReference type="InterPro" id="IPR016024">
    <property type="entry name" value="ARM-type_fold"/>
</dbReference>